<name>A0A177AVI0_9BILA</name>
<gene>
    <name evidence="1" type="ORF">A3Q56_06752</name>
</gene>
<protein>
    <submittedName>
        <fullName evidence="1">Uncharacterized protein</fullName>
    </submittedName>
</protein>
<sequence length="48" mass="5539">MFRDLMMSTQKNIIFLDEVGFAVVTRPKKRRSRIKISPYLGVAAARII</sequence>
<keyword evidence="2" id="KW-1185">Reference proteome</keyword>
<dbReference type="AlphaFoldDB" id="A0A177AVI0"/>
<dbReference type="EMBL" id="LWCA01001252">
    <property type="protein sequence ID" value="OAF65532.1"/>
    <property type="molecule type" value="Genomic_DNA"/>
</dbReference>
<accession>A0A177AVI0</accession>
<comment type="caution">
    <text evidence="1">The sequence shown here is derived from an EMBL/GenBank/DDBJ whole genome shotgun (WGS) entry which is preliminary data.</text>
</comment>
<organism evidence="1 2">
    <name type="scientific">Intoshia linei</name>
    <dbReference type="NCBI Taxonomy" id="1819745"/>
    <lineage>
        <taxon>Eukaryota</taxon>
        <taxon>Metazoa</taxon>
        <taxon>Spiralia</taxon>
        <taxon>Lophotrochozoa</taxon>
        <taxon>Mesozoa</taxon>
        <taxon>Orthonectida</taxon>
        <taxon>Rhopaluridae</taxon>
        <taxon>Intoshia</taxon>
    </lineage>
</organism>
<reference evidence="1 2" key="1">
    <citation type="submission" date="2016-04" db="EMBL/GenBank/DDBJ databases">
        <title>The genome of Intoshia linei affirms orthonectids as highly simplified spiralians.</title>
        <authorList>
            <person name="Mikhailov K.V."/>
            <person name="Slusarev G.S."/>
            <person name="Nikitin M.A."/>
            <person name="Logacheva M.D."/>
            <person name="Penin A."/>
            <person name="Aleoshin V."/>
            <person name="Panchin Y.V."/>
        </authorList>
    </citation>
    <scope>NUCLEOTIDE SEQUENCE [LARGE SCALE GENOMIC DNA]</scope>
    <source>
        <strain evidence="1">Intl2013</strain>
        <tissue evidence="1">Whole animal</tissue>
    </source>
</reference>
<evidence type="ECO:0000313" key="2">
    <source>
        <dbReference type="Proteomes" id="UP000078046"/>
    </source>
</evidence>
<evidence type="ECO:0000313" key="1">
    <source>
        <dbReference type="EMBL" id="OAF65532.1"/>
    </source>
</evidence>
<dbReference type="Proteomes" id="UP000078046">
    <property type="component" value="Unassembled WGS sequence"/>
</dbReference>
<proteinExistence type="predicted"/>